<proteinExistence type="predicted"/>
<reference evidence="1 2" key="1">
    <citation type="submission" date="2015-05" db="EMBL/GenBank/DDBJ databases">
        <authorList>
            <person name="Wang D.B."/>
            <person name="Wang M."/>
        </authorList>
    </citation>
    <scope>NUCLEOTIDE SEQUENCE [LARGE SCALE GENOMIC DNA]</scope>
    <source>
        <strain evidence="1">VL1</strain>
    </source>
</reference>
<organism evidence="1 2">
    <name type="scientific">Verticillium longisporum</name>
    <name type="common">Verticillium dahliae var. longisporum</name>
    <dbReference type="NCBI Taxonomy" id="100787"/>
    <lineage>
        <taxon>Eukaryota</taxon>
        <taxon>Fungi</taxon>
        <taxon>Dikarya</taxon>
        <taxon>Ascomycota</taxon>
        <taxon>Pezizomycotina</taxon>
        <taxon>Sordariomycetes</taxon>
        <taxon>Hypocreomycetidae</taxon>
        <taxon>Glomerellales</taxon>
        <taxon>Plectosphaerellaceae</taxon>
        <taxon>Verticillium</taxon>
    </lineage>
</organism>
<evidence type="ECO:0000313" key="2">
    <source>
        <dbReference type="Proteomes" id="UP000044602"/>
    </source>
</evidence>
<protein>
    <submittedName>
        <fullName evidence="1">Uncharacterized protein</fullName>
    </submittedName>
</protein>
<sequence>MNLVGIRIRGALAGILVRQRRVGGGDGAAVKRGPVLVVGELALELSDLELEPADPVVVLGKLAAAALEAAEANTLALARMIRAIVIIIVVGVRA</sequence>
<keyword evidence="2" id="KW-1185">Reference proteome</keyword>
<dbReference type="AlphaFoldDB" id="A0A0G4KXF1"/>
<gene>
    <name evidence="1" type="ORF">BN1708_002710</name>
</gene>
<evidence type="ECO:0000313" key="1">
    <source>
        <dbReference type="EMBL" id="CRK14458.1"/>
    </source>
</evidence>
<name>A0A0G4KXF1_VERLO</name>
<dbReference type="EMBL" id="CVQH01005557">
    <property type="protein sequence ID" value="CRK14458.1"/>
    <property type="molecule type" value="Genomic_DNA"/>
</dbReference>
<dbReference type="Proteomes" id="UP000044602">
    <property type="component" value="Unassembled WGS sequence"/>
</dbReference>
<accession>A0A0G4KXF1</accession>